<reference evidence="4 5" key="1">
    <citation type="submission" date="2020-12" db="EMBL/GenBank/DDBJ databases">
        <title>FDA dAtabase for Regulatory Grade micrObial Sequences (FDA-ARGOS): Supporting development and validation of Infectious Disease Dx tests.</title>
        <authorList>
            <person name="Sproer C."/>
            <person name="Gronow S."/>
            <person name="Severitt S."/>
            <person name="Schroder I."/>
            <person name="Tallon L."/>
            <person name="Sadzewicz L."/>
            <person name="Zhao X."/>
            <person name="Boylan J."/>
            <person name="Ott S."/>
            <person name="Bowen H."/>
            <person name="Vavikolanu K."/>
            <person name="Mehta A."/>
            <person name="Aluvathingal J."/>
            <person name="Nadendla S."/>
            <person name="Lowell S."/>
            <person name="Myers T."/>
            <person name="Yan Y."/>
            <person name="Sichtig H."/>
        </authorList>
    </citation>
    <scope>NUCLEOTIDE SEQUENCE [LARGE SCALE GENOMIC DNA]</scope>
    <source>
        <strain evidence="4 5">FDAARGOS_902</strain>
    </source>
</reference>
<feature type="transmembrane region" description="Helical" evidence="2">
    <location>
        <begin position="189"/>
        <end position="216"/>
    </location>
</feature>
<keyword evidence="2" id="KW-1133">Transmembrane helix</keyword>
<dbReference type="AlphaFoldDB" id="A0A7T9YRN7"/>
<evidence type="ECO:0000313" key="4">
    <source>
        <dbReference type="EMBL" id="QPS33779.1"/>
    </source>
</evidence>
<gene>
    <name evidence="4" type="ORF">I6G59_18055</name>
</gene>
<dbReference type="InterPro" id="IPR025241">
    <property type="entry name" value="DUF4190"/>
</dbReference>
<organism evidence="4 5">
    <name type="scientific">Brevibacterium casei</name>
    <dbReference type="NCBI Taxonomy" id="33889"/>
    <lineage>
        <taxon>Bacteria</taxon>
        <taxon>Bacillati</taxon>
        <taxon>Actinomycetota</taxon>
        <taxon>Actinomycetes</taxon>
        <taxon>Micrococcales</taxon>
        <taxon>Brevibacteriaceae</taxon>
        <taxon>Brevibacterium</taxon>
    </lineage>
</organism>
<evidence type="ECO:0000256" key="1">
    <source>
        <dbReference type="SAM" id="MobiDB-lite"/>
    </source>
</evidence>
<feature type="domain" description="DUF4190" evidence="3">
    <location>
        <begin position="138"/>
        <end position="200"/>
    </location>
</feature>
<feature type="transmembrane region" description="Helical" evidence="2">
    <location>
        <begin position="147"/>
        <end position="168"/>
    </location>
</feature>
<name>A0A7T9YRN7_9MICO</name>
<proteinExistence type="predicted"/>
<keyword evidence="2" id="KW-0472">Membrane</keyword>
<dbReference type="EMBL" id="CP065682">
    <property type="protein sequence ID" value="QPS33779.1"/>
    <property type="molecule type" value="Genomic_DNA"/>
</dbReference>
<sequence length="220" mass="22509">MSNNPDYRPSDPPQVGSQQFGSGAGASPSPYGSGQAGYGSGQAGYGSGQAGYGQSGYGDPSQAGYGGGQYTDYGQYLDSVGPSGGQPYSVQPASYSQPVTYGTYGTPTVVYRKSNGLAGWAMWMGIIGLAGGFVCGLLSMIPFIGWFFSFILMFLWIAPFLAVIFGHVSLGQIKRSGEDGRGQAMAGLIMGYISIGLGLLAIIVAAVVGVGILALLSTTS</sequence>
<accession>A0A7T9YRN7</accession>
<feature type="region of interest" description="Disordered" evidence="1">
    <location>
        <begin position="1"/>
        <end position="39"/>
    </location>
</feature>
<protein>
    <submittedName>
        <fullName evidence="4">DUF4190 domain-containing protein</fullName>
    </submittedName>
</protein>
<dbReference type="KEGG" id="bcau:I6G59_18055"/>
<keyword evidence="2" id="KW-0812">Transmembrane</keyword>
<evidence type="ECO:0000259" key="3">
    <source>
        <dbReference type="Pfam" id="PF13828"/>
    </source>
</evidence>
<dbReference type="Proteomes" id="UP000594979">
    <property type="component" value="Chromosome"/>
</dbReference>
<evidence type="ECO:0000256" key="2">
    <source>
        <dbReference type="SAM" id="Phobius"/>
    </source>
</evidence>
<dbReference type="Pfam" id="PF13828">
    <property type="entry name" value="DUF4190"/>
    <property type="match status" value="1"/>
</dbReference>
<evidence type="ECO:0000313" key="5">
    <source>
        <dbReference type="Proteomes" id="UP000594979"/>
    </source>
</evidence>
<feature type="compositionally biased region" description="Low complexity" evidence="1">
    <location>
        <begin position="16"/>
        <end position="33"/>
    </location>
</feature>
<feature type="transmembrane region" description="Helical" evidence="2">
    <location>
        <begin position="120"/>
        <end position="141"/>
    </location>
</feature>